<dbReference type="GO" id="GO:0000176">
    <property type="term" value="C:nuclear exosome (RNase complex)"/>
    <property type="evidence" value="ECO:0007669"/>
    <property type="project" value="TreeGrafter"/>
</dbReference>
<evidence type="ECO:0000313" key="7">
    <source>
        <dbReference type="Proteomes" id="UP000008312"/>
    </source>
</evidence>
<dbReference type="GO" id="GO:0003723">
    <property type="term" value="F:RNA binding"/>
    <property type="evidence" value="ECO:0007669"/>
    <property type="project" value="InterPro"/>
</dbReference>
<dbReference type="OMA" id="PMVPVGW"/>
<dbReference type="InterPro" id="IPR012340">
    <property type="entry name" value="NA-bd_OB-fold"/>
</dbReference>
<dbReference type="InterPro" id="IPR019495">
    <property type="entry name" value="EXOSC1_C"/>
</dbReference>
<keyword evidence="2" id="KW-0963">Cytoplasm</keyword>
<evidence type="ECO:0000259" key="4">
    <source>
        <dbReference type="Pfam" id="PF10447"/>
    </source>
</evidence>
<evidence type="ECO:0008006" key="8">
    <source>
        <dbReference type="Google" id="ProtNLM"/>
    </source>
</evidence>
<name>D8M394_BLAHO</name>
<dbReference type="Gene3D" id="2.40.50.100">
    <property type="match status" value="1"/>
</dbReference>
<dbReference type="GO" id="GO:0005730">
    <property type="term" value="C:nucleolus"/>
    <property type="evidence" value="ECO:0007669"/>
    <property type="project" value="UniProtKB-SubCell"/>
</dbReference>
<dbReference type="PANTHER" id="PTHR12686">
    <property type="entry name" value="3'-5' EXORIBONUCLEASE CSL4-RELATED"/>
    <property type="match status" value="1"/>
</dbReference>
<gene>
    <name evidence="6" type="ORF">GSBLH_T00002492001</name>
</gene>
<dbReference type="InterPro" id="IPR039771">
    <property type="entry name" value="Csl4"/>
</dbReference>
<comment type="subcellular location">
    <subcellularLocation>
        <location evidence="1">Nucleus</location>
        <location evidence="1">Nucleolus</location>
    </subcellularLocation>
</comment>
<evidence type="ECO:0000256" key="1">
    <source>
        <dbReference type="ARBA" id="ARBA00004604"/>
    </source>
</evidence>
<dbReference type="Pfam" id="PF10447">
    <property type="entry name" value="EXOSC1"/>
    <property type="match status" value="1"/>
</dbReference>
<accession>D8M394</accession>
<dbReference type="GO" id="GO:0006396">
    <property type="term" value="P:RNA processing"/>
    <property type="evidence" value="ECO:0007669"/>
    <property type="project" value="InterPro"/>
</dbReference>
<dbReference type="AlphaFoldDB" id="D8M394"/>
<dbReference type="FunCoup" id="D8M394">
    <property type="interactions" value="367"/>
</dbReference>
<dbReference type="GeneID" id="24919655"/>
<sequence length="206" mass="22952">MSENHEFRVVPGDRIGSCEEFECGDGVFANNGIIYSSIVGTRKQKPGTKLPIIYVEPAKQVIIPNVGDIVLARVTYVTAVMASLHILCVNGVAVTSYFRGTIRKNHVRAFEIDKVVMYNSFRIGDIVRARVLSRGDRRSYFLSTDQNDLGVILATSATGSPMIPVSWELMQCPETKQVEYRKVAKILSDEEINVLKNKQLVNELVS</sequence>
<evidence type="ECO:0000256" key="3">
    <source>
        <dbReference type="ARBA" id="ARBA00022835"/>
    </source>
</evidence>
<feature type="domain" description="Exosome complex component N-terminal" evidence="5">
    <location>
        <begin position="9"/>
        <end position="43"/>
    </location>
</feature>
<evidence type="ECO:0000256" key="2">
    <source>
        <dbReference type="ARBA" id="ARBA00022490"/>
    </source>
</evidence>
<dbReference type="SUPFAM" id="SSF110324">
    <property type="entry name" value="Ribosomal L27 protein-like"/>
    <property type="match status" value="1"/>
</dbReference>
<dbReference type="Gene3D" id="2.40.50.140">
    <property type="entry name" value="Nucleic acid-binding proteins"/>
    <property type="match status" value="1"/>
</dbReference>
<feature type="domain" description="Exosome complex component CSL4 C-terminal" evidence="4">
    <location>
        <begin position="96"/>
        <end position="133"/>
    </location>
</feature>
<dbReference type="GO" id="GO:0005737">
    <property type="term" value="C:cytoplasm"/>
    <property type="evidence" value="ECO:0007669"/>
    <property type="project" value="TreeGrafter"/>
</dbReference>
<evidence type="ECO:0000259" key="5">
    <source>
        <dbReference type="Pfam" id="PF14382"/>
    </source>
</evidence>
<dbReference type="FunFam" id="2.40.50.140:FF:000198">
    <property type="entry name" value="Exosome complex component CSL4"/>
    <property type="match status" value="1"/>
</dbReference>
<dbReference type="PANTHER" id="PTHR12686:SF8">
    <property type="entry name" value="EXOSOME COMPLEX COMPONENT CSL4"/>
    <property type="match status" value="1"/>
</dbReference>
<dbReference type="SUPFAM" id="SSF50249">
    <property type="entry name" value="Nucleic acid-binding proteins"/>
    <property type="match status" value="1"/>
</dbReference>
<dbReference type="InParanoid" id="D8M394"/>
<dbReference type="EMBL" id="FN668650">
    <property type="protein sequence ID" value="CBK22367.2"/>
    <property type="molecule type" value="Genomic_DNA"/>
</dbReference>
<dbReference type="RefSeq" id="XP_012896415.1">
    <property type="nucleotide sequence ID" value="XM_013040961.1"/>
</dbReference>
<dbReference type="InterPro" id="IPR025721">
    <property type="entry name" value="Exosome_cplx_N_dom"/>
</dbReference>
<proteinExistence type="predicted"/>
<keyword evidence="7" id="KW-1185">Reference proteome</keyword>
<dbReference type="Pfam" id="PF14382">
    <property type="entry name" value="ECR1_N"/>
    <property type="match status" value="1"/>
</dbReference>
<dbReference type="NCBIfam" id="NF034126">
    <property type="entry name" value="PRK09521.1"/>
    <property type="match status" value="1"/>
</dbReference>
<organism evidence="6">
    <name type="scientific">Blastocystis hominis</name>
    <dbReference type="NCBI Taxonomy" id="12968"/>
    <lineage>
        <taxon>Eukaryota</taxon>
        <taxon>Sar</taxon>
        <taxon>Stramenopiles</taxon>
        <taxon>Bigyra</taxon>
        <taxon>Opalozoa</taxon>
        <taxon>Opalinata</taxon>
        <taxon>Blastocystidae</taxon>
        <taxon>Blastocystis</taxon>
    </lineage>
</organism>
<keyword evidence="3" id="KW-0271">Exosome</keyword>
<evidence type="ECO:0000313" key="6">
    <source>
        <dbReference type="EMBL" id="CBK22367.2"/>
    </source>
</evidence>
<protein>
    <recommendedName>
        <fullName evidence="8">S1 motif domain-containing protein</fullName>
    </recommendedName>
</protein>
<reference evidence="6" key="1">
    <citation type="submission" date="2010-02" db="EMBL/GenBank/DDBJ databases">
        <title>Sequencing and annotation of the Blastocystis hominis genome.</title>
        <authorList>
            <person name="Wincker P."/>
        </authorList>
    </citation>
    <scope>NUCLEOTIDE SEQUENCE</scope>
    <source>
        <strain evidence="6">Singapore isolate B</strain>
    </source>
</reference>
<dbReference type="OrthoDB" id="440760at2759"/>
<dbReference type="Proteomes" id="UP000008312">
    <property type="component" value="Unassembled WGS sequence"/>
</dbReference>